<evidence type="ECO:0000256" key="2">
    <source>
        <dbReference type="ARBA" id="ARBA00023242"/>
    </source>
</evidence>
<feature type="region of interest" description="Disordered" evidence="4">
    <location>
        <begin position="716"/>
        <end position="835"/>
    </location>
</feature>
<keyword evidence="2 3" id="KW-0539">Nucleus</keyword>
<feature type="compositionally biased region" description="Gly residues" evidence="4">
    <location>
        <begin position="900"/>
        <end position="911"/>
    </location>
</feature>
<feature type="compositionally biased region" description="Basic and acidic residues" evidence="4">
    <location>
        <begin position="753"/>
        <end position="772"/>
    </location>
</feature>
<comment type="function">
    <text evidence="3">Component of the cleavage factor IA (CFIA) complex, which is involved in the endonucleolytic cleavage during polyadenylation-dependent pre-mRNA 3'-end formation.</text>
</comment>
<dbReference type="InterPro" id="IPR011990">
    <property type="entry name" value="TPR-like_helical_dom_sf"/>
</dbReference>
<evidence type="ECO:0000256" key="3">
    <source>
        <dbReference type="RuleBase" id="RU369035"/>
    </source>
</evidence>
<dbReference type="GO" id="GO:0180010">
    <property type="term" value="P:co-transcriptional mRNA 3'-end processing, cleavage and polyadenylation pathway"/>
    <property type="evidence" value="ECO:0007669"/>
    <property type="project" value="UniProtKB-UniRule"/>
</dbReference>
<dbReference type="GO" id="GO:0003729">
    <property type="term" value="F:mRNA binding"/>
    <property type="evidence" value="ECO:0007669"/>
    <property type="project" value="TreeGrafter"/>
</dbReference>
<feature type="compositionally biased region" description="Polar residues" evidence="4">
    <location>
        <begin position="31"/>
        <end position="59"/>
    </location>
</feature>
<dbReference type="InterPro" id="IPR008847">
    <property type="entry name" value="Suf"/>
</dbReference>
<feature type="compositionally biased region" description="Polar residues" evidence="4">
    <location>
        <begin position="716"/>
        <end position="729"/>
    </location>
</feature>
<organism evidence="6 7">
    <name type="scientific">Schizopora paradoxa</name>
    <dbReference type="NCBI Taxonomy" id="27342"/>
    <lineage>
        <taxon>Eukaryota</taxon>
        <taxon>Fungi</taxon>
        <taxon>Dikarya</taxon>
        <taxon>Basidiomycota</taxon>
        <taxon>Agaricomycotina</taxon>
        <taxon>Agaricomycetes</taxon>
        <taxon>Hymenochaetales</taxon>
        <taxon>Schizoporaceae</taxon>
        <taxon>Schizopora</taxon>
    </lineage>
</organism>
<gene>
    <name evidence="6" type="ORF">SCHPADRAFT_908508</name>
</gene>
<dbReference type="PANTHER" id="PTHR19980">
    <property type="entry name" value="RNA CLEAVAGE STIMULATION FACTOR"/>
    <property type="match status" value="1"/>
</dbReference>
<dbReference type="EMBL" id="KQ086086">
    <property type="protein sequence ID" value="KLO08580.1"/>
    <property type="molecule type" value="Genomic_DNA"/>
</dbReference>
<keyword evidence="3" id="KW-0963">Cytoplasm</keyword>
<evidence type="ECO:0000256" key="4">
    <source>
        <dbReference type="SAM" id="MobiDB-lite"/>
    </source>
</evidence>
<feature type="compositionally biased region" description="Basic and acidic residues" evidence="4">
    <location>
        <begin position="788"/>
        <end position="835"/>
    </location>
</feature>
<protein>
    <recommendedName>
        <fullName evidence="3">mRNA 3'-end-processing protein RNA14</fullName>
    </recommendedName>
</protein>
<dbReference type="OrthoDB" id="26282at2759"/>
<dbReference type="SUPFAM" id="SSF48452">
    <property type="entry name" value="TPR-like"/>
    <property type="match status" value="2"/>
</dbReference>
<dbReference type="Gene3D" id="1.25.40.1040">
    <property type="match status" value="3"/>
</dbReference>
<keyword evidence="3" id="KW-0507">mRNA processing</keyword>
<keyword evidence="1" id="KW-0677">Repeat</keyword>
<keyword evidence="7" id="KW-1185">Reference proteome</keyword>
<dbReference type="STRING" id="27342.A0A0H2R9P3"/>
<feature type="region of interest" description="Disordered" evidence="4">
    <location>
        <begin position="457"/>
        <end position="531"/>
    </location>
</feature>
<feature type="compositionally biased region" description="Low complexity" evidence="4">
    <location>
        <begin position="509"/>
        <end position="524"/>
    </location>
</feature>
<accession>A0A0H2R9P3</accession>
<dbReference type="PANTHER" id="PTHR19980:SF0">
    <property type="entry name" value="CLEAVAGE STIMULATION FACTOR SUBUNIT 3"/>
    <property type="match status" value="1"/>
</dbReference>
<sequence length="911" mass="101688">MDDTSMQEQQANLQAIMNQDSPESPSRDVKSQGNEPSTSQEPTKTSEWQQKLQQTTQEPYNTSAWNALITFAESSGDVEKIKEAYDALLAKFPNTPSAQINYLSHFLTNSSSFAYAESLFARFLRTSPSVELWKFYINYVRRVNTGPATRDTVGKAYDFALNHVGQDKDSGEIWAEYLQFLKAGETATTWEEQQKMDALRRVFQRAVQIPLENVEILWKDYEAFERGLNQITAKKFMADLSPAHMTAKTKLRELRKLVLPLASQTSSSSSSSSTPSRIPLDLPSKPIFSSSDRSLVGSWKAYLKWEEGNPLELGEGSVPSVNAAGATQTGGANATSNSAVQERERERERERTTFISRVQGVYRKAVGKMRFFAEIWFMGYTFLLGVGKQDDALSFLKQGIDANPSSVILNLALAESLELSANSASSDAKKTAIAEIHATYNRLLRAMQTDLEEAEKKVAAATAAETEDGTGDLHNNDIMNDMDGPSLAYPQSLDVNGRSPSKIIKEESGSSQATTTSTSSMTNATDKERAEKELRSLRQEYGLVYILYIRFAMRAEGIDASRAAFARARKDKWSPWEVFESAALMEYHVAKQLGVASKILGLAHGRFPDEIDFVVRYLQFLISVNDENNARSLFERAIVNPKFTPDLARPLWEAWARYEYQYGNLEAAIKLEKRMAEAYPNDPPIKRFAQRHSYHKIDAIANRDLGFSAMRDQPKSTIARTDTLPTVASPTAPGPGSSQLISSLSGSTNKRPSSPDRPLRREDSKAGGDHGGHGPPHKRIRDISPSARGDRDRWGGPSGKDRRYGSPAWDRERDRERERSPPHRRGRGFDREEEKTALPQVLSWFAGQLPQPKSFDGPVFRTDDLLQLFRNAVIPSGTRARSPPPPPRPSRPPPDYGPYQGPGGGQRGRRY</sequence>
<evidence type="ECO:0000313" key="6">
    <source>
        <dbReference type="EMBL" id="KLO08580.1"/>
    </source>
</evidence>
<dbReference type="InterPro" id="IPR003107">
    <property type="entry name" value="HAT"/>
</dbReference>
<dbReference type="AlphaFoldDB" id="A0A0H2R9P3"/>
<feature type="region of interest" description="Disordered" evidence="4">
    <location>
        <begin position="316"/>
        <end position="348"/>
    </location>
</feature>
<name>A0A0H2R9P3_9AGAM</name>
<feature type="compositionally biased region" description="Low complexity" evidence="4">
    <location>
        <begin position="322"/>
        <end position="337"/>
    </location>
</feature>
<evidence type="ECO:0000259" key="5">
    <source>
        <dbReference type="Pfam" id="PF05843"/>
    </source>
</evidence>
<dbReference type="InterPro" id="IPR045243">
    <property type="entry name" value="Rna14-like"/>
</dbReference>
<proteinExistence type="predicted"/>
<dbReference type="Proteomes" id="UP000053477">
    <property type="component" value="Unassembled WGS sequence"/>
</dbReference>
<feature type="domain" description="Suppressor of forked" evidence="5">
    <location>
        <begin position="349"/>
        <end position="705"/>
    </location>
</feature>
<feature type="compositionally biased region" description="Low complexity" evidence="4">
    <location>
        <begin position="734"/>
        <end position="747"/>
    </location>
</feature>
<reference evidence="6 7" key="1">
    <citation type="submission" date="2015-04" db="EMBL/GenBank/DDBJ databases">
        <title>Complete genome sequence of Schizopora paradoxa KUC8140, a cosmopolitan wood degrader in East Asia.</title>
        <authorList>
            <consortium name="DOE Joint Genome Institute"/>
            <person name="Min B."/>
            <person name="Park H."/>
            <person name="Jang Y."/>
            <person name="Kim J.-J."/>
            <person name="Kim K.H."/>
            <person name="Pangilinan J."/>
            <person name="Lipzen A."/>
            <person name="Riley R."/>
            <person name="Grigoriev I.V."/>
            <person name="Spatafora J.W."/>
            <person name="Choi I.-G."/>
        </authorList>
    </citation>
    <scope>NUCLEOTIDE SEQUENCE [LARGE SCALE GENOMIC DNA]</scope>
    <source>
        <strain evidence="6 7">KUC8140</strain>
    </source>
</reference>
<dbReference type="Pfam" id="PF05843">
    <property type="entry name" value="Suf"/>
    <property type="match status" value="2"/>
</dbReference>
<dbReference type="FunCoup" id="A0A0H2R9P3">
    <property type="interactions" value="875"/>
</dbReference>
<dbReference type="GO" id="GO:0005737">
    <property type="term" value="C:cytoplasm"/>
    <property type="evidence" value="ECO:0007669"/>
    <property type="project" value="UniProtKB-SubCell"/>
</dbReference>
<evidence type="ECO:0000313" key="7">
    <source>
        <dbReference type="Proteomes" id="UP000053477"/>
    </source>
</evidence>
<dbReference type="InParanoid" id="A0A0H2R9P3"/>
<feature type="compositionally biased region" description="Pro residues" evidence="4">
    <location>
        <begin position="882"/>
        <end position="896"/>
    </location>
</feature>
<evidence type="ECO:0000256" key="1">
    <source>
        <dbReference type="ARBA" id="ARBA00022737"/>
    </source>
</evidence>
<feature type="domain" description="Suppressor of forked" evidence="5">
    <location>
        <begin position="52"/>
        <end position="315"/>
    </location>
</feature>
<dbReference type="SMART" id="SM00386">
    <property type="entry name" value="HAT"/>
    <property type="match status" value="7"/>
</dbReference>
<dbReference type="GO" id="GO:0005634">
    <property type="term" value="C:nucleus"/>
    <property type="evidence" value="ECO:0007669"/>
    <property type="project" value="UniProtKB-SubCell"/>
</dbReference>
<comment type="subcellular location">
    <subcellularLocation>
        <location evidence="3">Nucleus</location>
    </subcellularLocation>
    <subcellularLocation>
        <location evidence="3">Cytoplasm</location>
    </subcellularLocation>
    <text evidence="3">Nucleus and/or cytoplasm.</text>
</comment>
<feature type="region of interest" description="Disordered" evidence="4">
    <location>
        <begin position="1"/>
        <end position="59"/>
    </location>
</feature>
<feature type="compositionally biased region" description="Polar residues" evidence="4">
    <location>
        <begin position="1"/>
        <end position="24"/>
    </location>
</feature>
<feature type="region of interest" description="Disordered" evidence="4">
    <location>
        <begin position="872"/>
        <end position="911"/>
    </location>
</feature>